<dbReference type="GO" id="GO:0004364">
    <property type="term" value="F:glutathione transferase activity"/>
    <property type="evidence" value="ECO:0007669"/>
    <property type="project" value="UniProtKB-EC"/>
</dbReference>
<comment type="similarity">
    <text evidence="1">Belongs to the GST superfamily. Phi family.</text>
</comment>
<dbReference type="PANTHER" id="PTHR43900">
    <property type="entry name" value="GLUTATHIONE S-TRANSFERASE RHO"/>
    <property type="match status" value="1"/>
</dbReference>
<evidence type="ECO:0000256" key="2">
    <source>
        <dbReference type="ARBA" id="ARBA00012452"/>
    </source>
</evidence>
<feature type="domain" description="GST N-terminal" evidence="5">
    <location>
        <begin position="1"/>
        <end position="79"/>
    </location>
</feature>
<dbReference type="Proteomes" id="UP001168098">
    <property type="component" value="Unassembled WGS sequence"/>
</dbReference>
<keyword evidence="7" id="KW-1185">Reference proteome</keyword>
<dbReference type="GO" id="GO:0006749">
    <property type="term" value="P:glutathione metabolic process"/>
    <property type="evidence" value="ECO:0007669"/>
    <property type="project" value="TreeGrafter"/>
</dbReference>
<dbReference type="PROSITE" id="PS50404">
    <property type="entry name" value="GST_NTER"/>
    <property type="match status" value="1"/>
</dbReference>
<comment type="caution">
    <text evidence="6">The sequence shown here is derived from an EMBL/GenBank/DDBJ whole genome shotgun (WGS) entry which is preliminary data.</text>
</comment>
<sequence length="79" mass="8902">MVMKVYGPVRAACPQRVLACLVEKGVEFEVVHVDLDSGEQKRPDFLLRQPFGQVPVVEDGDFRLFGKIIIIGLHNYGFN</sequence>
<dbReference type="GO" id="GO:0005737">
    <property type="term" value="C:cytoplasm"/>
    <property type="evidence" value="ECO:0007669"/>
    <property type="project" value="TreeGrafter"/>
</dbReference>
<name>A0AA39A8L2_VITRO</name>
<dbReference type="SUPFAM" id="SSF52833">
    <property type="entry name" value="Thioredoxin-like"/>
    <property type="match status" value="1"/>
</dbReference>
<evidence type="ECO:0000259" key="5">
    <source>
        <dbReference type="PROSITE" id="PS50404"/>
    </source>
</evidence>
<dbReference type="GO" id="GO:0043295">
    <property type="term" value="F:glutathione binding"/>
    <property type="evidence" value="ECO:0007669"/>
    <property type="project" value="TreeGrafter"/>
</dbReference>
<organism evidence="6 7">
    <name type="scientific">Vitis rotundifolia</name>
    <name type="common">Muscadine grape</name>
    <dbReference type="NCBI Taxonomy" id="103349"/>
    <lineage>
        <taxon>Eukaryota</taxon>
        <taxon>Viridiplantae</taxon>
        <taxon>Streptophyta</taxon>
        <taxon>Embryophyta</taxon>
        <taxon>Tracheophyta</taxon>
        <taxon>Spermatophyta</taxon>
        <taxon>Magnoliopsida</taxon>
        <taxon>eudicotyledons</taxon>
        <taxon>Gunneridae</taxon>
        <taxon>Pentapetalae</taxon>
        <taxon>rosids</taxon>
        <taxon>Vitales</taxon>
        <taxon>Vitaceae</taxon>
        <taxon>Viteae</taxon>
        <taxon>Vitis</taxon>
    </lineage>
</organism>
<keyword evidence="3" id="KW-0808">Transferase</keyword>
<evidence type="ECO:0000256" key="3">
    <source>
        <dbReference type="ARBA" id="ARBA00022679"/>
    </source>
</evidence>
<dbReference type="Gene3D" id="3.40.30.10">
    <property type="entry name" value="Glutaredoxin"/>
    <property type="match status" value="1"/>
</dbReference>
<evidence type="ECO:0000256" key="1">
    <source>
        <dbReference type="ARBA" id="ARBA00010128"/>
    </source>
</evidence>
<dbReference type="AlphaFoldDB" id="A0AA39A8L2"/>
<protein>
    <recommendedName>
        <fullName evidence="2">glutathione transferase</fullName>
        <ecNumber evidence="2">2.5.1.18</ecNumber>
    </recommendedName>
</protein>
<dbReference type="InterPro" id="IPR036249">
    <property type="entry name" value="Thioredoxin-like_sf"/>
</dbReference>
<comment type="catalytic activity">
    <reaction evidence="4">
        <text>RX + glutathione = an S-substituted glutathione + a halide anion + H(+)</text>
        <dbReference type="Rhea" id="RHEA:16437"/>
        <dbReference type="ChEBI" id="CHEBI:15378"/>
        <dbReference type="ChEBI" id="CHEBI:16042"/>
        <dbReference type="ChEBI" id="CHEBI:17792"/>
        <dbReference type="ChEBI" id="CHEBI:57925"/>
        <dbReference type="ChEBI" id="CHEBI:90779"/>
        <dbReference type="EC" id="2.5.1.18"/>
    </reaction>
</comment>
<evidence type="ECO:0000313" key="6">
    <source>
        <dbReference type="EMBL" id="KAJ9703020.1"/>
    </source>
</evidence>
<dbReference type="EC" id="2.5.1.18" evidence="2"/>
<gene>
    <name evidence="6" type="ORF">PVL29_004679</name>
</gene>
<reference evidence="6 7" key="1">
    <citation type="journal article" date="2023" name="BMC Biotechnol.">
        <title>Vitis rotundifolia cv Carlos genome sequencing.</title>
        <authorList>
            <person name="Huff M."/>
            <person name="Hulse-Kemp A."/>
            <person name="Scheffler B."/>
            <person name="Youngblood R."/>
            <person name="Simpson S."/>
            <person name="Babiker E."/>
            <person name="Staton M."/>
        </authorList>
    </citation>
    <scope>NUCLEOTIDE SEQUENCE [LARGE SCALE GENOMIC DNA]</scope>
    <source>
        <tissue evidence="6">Leaf</tissue>
    </source>
</reference>
<dbReference type="InterPro" id="IPR004045">
    <property type="entry name" value="Glutathione_S-Trfase_N"/>
</dbReference>
<evidence type="ECO:0000256" key="4">
    <source>
        <dbReference type="ARBA" id="ARBA00047960"/>
    </source>
</evidence>
<dbReference type="FunFam" id="3.40.30.10:FF:000016">
    <property type="entry name" value="Glutathione S-transferase F2"/>
    <property type="match status" value="1"/>
</dbReference>
<evidence type="ECO:0000313" key="7">
    <source>
        <dbReference type="Proteomes" id="UP001168098"/>
    </source>
</evidence>
<dbReference type="PANTHER" id="PTHR43900:SF54">
    <property type="entry name" value="GLUTATHIONE S-TRANSFERASE F12"/>
    <property type="match status" value="1"/>
</dbReference>
<dbReference type="EMBL" id="JARBHA010000004">
    <property type="protein sequence ID" value="KAJ9703020.1"/>
    <property type="molecule type" value="Genomic_DNA"/>
</dbReference>
<accession>A0AA39A8L2</accession>
<proteinExistence type="inferred from homology"/>
<dbReference type="Pfam" id="PF02798">
    <property type="entry name" value="GST_N"/>
    <property type="match status" value="1"/>
</dbReference>